<evidence type="ECO:0000256" key="6">
    <source>
        <dbReference type="ARBA" id="ARBA00022839"/>
    </source>
</evidence>
<dbReference type="GO" id="GO:0006402">
    <property type="term" value="P:mRNA catabolic process"/>
    <property type="evidence" value="ECO:0007669"/>
    <property type="project" value="TreeGrafter"/>
</dbReference>
<dbReference type="SMART" id="SM00955">
    <property type="entry name" value="RNB"/>
    <property type="match status" value="1"/>
</dbReference>
<dbReference type="InterPro" id="IPR004476">
    <property type="entry name" value="RNase_II/RNase_R"/>
</dbReference>
<name>A0A4Q4KQ26_9FLAO</name>
<keyword evidence="7 8" id="KW-0694">RNA-binding</keyword>
<evidence type="ECO:0000259" key="9">
    <source>
        <dbReference type="PROSITE" id="PS50126"/>
    </source>
</evidence>
<dbReference type="InterPro" id="IPR022966">
    <property type="entry name" value="RNase_II/R_CS"/>
</dbReference>
<dbReference type="InterPro" id="IPR001900">
    <property type="entry name" value="RNase_II/R"/>
</dbReference>
<dbReference type="GO" id="GO:0008859">
    <property type="term" value="F:exoribonuclease II activity"/>
    <property type="evidence" value="ECO:0007669"/>
    <property type="project" value="UniProtKB-UniRule"/>
</dbReference>
<accession>A0A4Q4KQ26</accession>
<dbReference type="InterPro" id="IPR040476">
    <property type="entry name" value="CSD2"/>
</dbReference>
<proteinExistence type="inferred from homology"/>
<dbReference type="InterPro" id="IPR011805">
    <property type="entry name" value="RNase_R"/>
</dbReference>
<dbReference type="RefSeq" id="WP_130093560.1">
    <property type="nucleotide sequence ID" value="NZ_SETE01000003.1"/>
</dbReference>
<dbReference type="PROSITE" id="PS50126">
    <property type="entry name" value="S1"/>
    <property type="match status" value="1"/>
</dbReference>
<dbReference type="SUPFAM" id="SSF50249">
    <property type="entry name" value="Nucleic acid-binding proteins"/>
    <property type="match status" value="3"/>
</dbReference>
<evidence type="ECO:0000256" key="1">
    <source>
        <dbReference type="ARBA" id="ARBA00001849"/>
    </source>
</evidence>
<comment type="subcellular location">
    <subcellularLocation>
        <location evidence="2 8">Cytoplasm</location>
    </subcellularLocation>
</comment>
<dbReference type="InterPro" id="IPR011129">
    <property type="entry name" value="CSD"/>
</dbReference>
<dbReference type="AlphaFoldDB" id="A0A4Q4KQ26"/>
<dbReference type="Pfam" id="PF08206">
    <property type="entry name" value="OB_RNB"/>
    <property type="match status" value="1"/>
</dbReference>
<dbReference type="OrthoDB" id="9764149at2"/>
<protein>
    <recommendedName>
        <fullName evidence="8">Ribonuclease R</fullName>
        <shortName evidence="8">RNase R</shortName>
        <ecNumber evidence="8">3.1.13.1</ecNumber>
    </recommendedName>
</protein>
<dbReference type="Pfam" id="PF17876">
    <property type="entry name" value="CSD2"/>
    <property type="match status" value="1"/>
</dbReference>
<keyword evidence="4 8" id="KW-0540">Nuclease</keyword>
<comment type="function">
    <text evidence="8">3'-5' exoribonuclease that releases 5'-nucleoside monophosphates and is involved in maturation of structured RNAs.</text>
</comment>
<dbReference type="InterPro" id="IPR012340">
    <property type="entry name" value="NA-bd_OB-fold"/>
</dbReference>
<keyword evidence="5 8" id="KW-0378">Hydrolase</keyword>
<dbReference type="PROSITE" id="PS01175">
    <property type="entry name" value="RIBONUCLEASE_II"/>
    <property type="match status" value="1"/>
</dbReference>
<evidence type="ECO:0000256" key="5">
    <source>
        <dbReference type="ARBA" id="ARBA00022801"/>
    </source>
</evidence>
<comment type="caution">
    <text evidence="10">The sequence shown here is derived from an EMBL/GenBank/DDBJ whole genome shotgun (WGS) entry which is preliminary data.</text>
</comment>
<dbReference type="Proteomes" id="UP000293952">
    <property type="component" value="Unassembled WGS sequence"/>
</dbReference>
<dbReference type="SMART" id="SM00316">
    <property type="entry name" value="S1"/>
    <property type="match status" value="2"/>
</dbReference>
<dbReference type="GO" id="GO:0003723">
    <property type="term" value="F:RNA binding"/>
    <property type="evidence" value="ECO:0007669"/>
    <property type="project" value="UniProtKB-UniRule"/>
</dbReference>
<dbReference type="CDD" id="cd04471">
    <property type="entry name" value="S1_RNase_R"/>
    <property type="match status" value="1"/>
</dbReference>
<comment type="catalytic activity">
    <reaction evidence="1 8">
        <text>Exonucleolytic cleavage in the 3'- to 5'-direction to yield nucleoside 5'-phosphates.</text>
        <dbReference type="EC" id="3.1.13.1"/>
    </reaction>
</comment>
<evidence type="ECO:0000256" key="4">
    <source>
        <dbReference type="ARBA" id="ARBA00022722"/>
    </source>
</evidence>
<dbReference type="NCBIfam" id="TIGR02063">
    <property type="entry name" value="RNase_R"/>
    <property type="match status" value="1"/>
</dbReference>
<dbReference type="Pfam" id="PF00575">
    <property type="entry name" value="S1"/>
    <property type="match status" value="1"/>
</dbReference>
<keyword evidence="11" id="KW-1185">Reference proteome</keyword>
<dbReference type="EC" id="3.1.13.1" evidence="8"/>
<dbReference type="PANTHER" id="PTHR23355:SF9">
    <property type="entry name" value="DIS3-LIKE EXONUCLEASE 2"/>
    <property type="match status" value="1"/>
</dbReference>
<dbReference type="InterPro" id="IPR003029">
    <property type="entry name" value="S1_domain"/>
</dbReference>
<keyword evidence="3 8" id="KW-0963">Cytoplasm</keyword>
<dbReference type="HAMAP" id="MF_01895">
    <property type="entry name" value="RNase_R"/>
    <property type="match status" value="1"/>
</dbReference>
<dbReference type="Pfam" id="PF00773">
    <property type="entry name" value="RNB"/>
    <property type="match status" value="1"/>
</dbReference>
<evidence type="ECO:0000313" key="10">
    <source>
        <dbReference type="EMBL" id="RYM34119.1"/>
    </source>
</evidence>
<evidence type="ECO:0000256" key="7">
    <source>
        <dbReference type="ARBA" id="ARBA00022884"/>
    </source>
</evidence>
<dbReference type="Gene3D" id="2.40.50.140">
    <property type="entry name" value="Nucleic acid-binding proteins"/>
    <property type="match status" value="2"/>
</dbReference>
<dbReference type="PANTHER" id="PTHR23355">
    <property type="entry name" value="RIBONUCLEASE"/>
    <property type="match status" value="1"/>
</dbReference>
<gene>
    <name evidence="8 10" type="primary">rnr</name>
    <name evidence="10" type="ORF">ERX46_09165</name>
</gene>
<evidence type="ECO:0000256" key="2">
    <source>
        <dbReference type="ARBA" id="ARBA00004496"/>
    </source>
</evidence>
<dbReference type="GO" id="GO:0005829">
    <property type="term" value="C:cytosol"/>
    <property type="evidence" value="ECO:0007669"/>
    <property type="project" value="UniProtKB-ARBA"/>
</dbReference>
<keyword evidence="6 8" id="KW-0269">Exonuclease</keyword>
<dbReference type="NCBIfam" id="TIGR00358">
    <property type="entry name" value="3_prime_RNase"/>
    <property type="match status" value="1"/>
</dbReference>
<reference evidence="10 11" key="1">
    <citation type="submission" date="2019-02" db="EMBL/GenBank/DDBJ databases">
        <title>Genome sequence of the sea-ice species Brumimicrobium glaciale.</title>
        <authorList>
            <person name="Bowman J.P."/>
        </authorList>
    </citation>
    <scope>NUCLEOTIDE SEQUENCE [LARGE SCALE GENOMIC DNA]</scope>
    <source>
        <strain evidence="10 11">IC156</strain>
    </source>
</reference>
<dbReference type="SMART" id="SM00357">
    <property type="entry name" value="CSP"/>
    <property type="match status" value="2"/>
</dbReference>
<dbReference type="InterPro" id="IPR013223">
    <property type="entry name" value="RNase_B_OB_dom"/>
</dbReference>
<evidence type="ECO:0000256" key="3">
    <source>
        <dbReference type="ARBA" id="ARBA00022490"/>
    </source>
</evidence>
<dbReference type="EMBL" id="SETE01000003">
    <property type="protein sequence ID" value="RYM34119.1"/>
    <property type="molecule type" value="Genomic_DNA"/>
</dbReference>
<evidence type="ECO:0000313" key="11">
    <source>
        <dbReference type="Proteomes" id="UP000293952"/>
    </source>
</evidence>
<organism evidence="10 11">
    <name type="scientific">Brumimicrobium glaciale</name>
    <dbReference type="NCBI Taxonomy" id="200475"/>
    <lineage>
        <taxon>Bacteria</taxon>
        <taxon>Pseudomonadati</taxon>
        <taxon>Bacteroidota</taxon>
        <taxon>Flavobacteriia</taxon>
        <taxon>Flavobacteriales</taxon>
        <taxon>Crocinitomicaceae</taxon>
        <taxon>Brumimicrobium</taxon>
    </lineage>
</organism>
<sequence length="706" mass="80787">MSGKKIRKKGLESAIRKIFERQPDQKYNTKEISAILQITDKNMRKLVLSILNDLKNESFLNEFQKGYFIINDNFTNQFVGTVDSTTRGAAYIIIKDRDGDIYVSPENINKAFHGDEVEVEVTRQKKNKTEGKITRIITRKTTQFVGTLDVKTKFAFLILDNNKINVDLYIPLEKLKGAKTGQKVIAKMTSWPKGVDSPYGEVLEVIGQPGDNDAEMYSILFKNEFEIKFPQEVIEEAEKVGIELDPEEVKKRKDLRGKLTFTIDPFDAKDFDDALSYEVLENGNIEVGVHIADVSQYVQPGTAMDEEAVKRGNSVYLEDRVIPMLPEQLSNIACSLRPNEDKYAFSAVFELDEKGNVLKEWFGKTVIHSDYRFAYEDAQQVIEGKSDTLKEEILAMDKIAKTIRKDRMKHGALSIESEEVSFVFDDEGTPNGVVKKVSKDANKLIEEFMLLANKRVALFVGKLPGDKGSNNQFIYRCHDKPSLEKLKTFSVFIEKFDYDLEFENVENVAQKINGLLEKIKDTPEYGLIQTMAIRSMAKAVYQTNNIGHYGLAFDYYTHFTSPIRRYADLVVHRLLQDKLDNKQKNYGNRLNEISEHISAQERKAIDSERESNKFFQAKYLQDKVGEEFEGTISGLADFGMFVRMNDNYCEGMITIQSLPNDSYRFDNDSFQIVGRRKESVFNFGDQVKVKVIGVDMLKKQVDLELV</sequence>
<dbReference type="InterPro" id="IPR050180">
    <property type="entry name" value="RNR_Ribonuclease"/>
</dbReference>
<comment type="similarity">
    <text evidence="8">Belongs to the RNR ribonuclease family. RNase R subfamily.</text>
</comment>
<evidence type="ECO:0000256" key="8">
    <source>
        <dbReference type="HAMAP-Rule" id="MF_01895"/>
    </source>
</evidence>
<feature type="domain" description="S1 motif" evidence="9">
    <location>
        <begin position="625"/>
        <end position="706"/>
    </location>
</feature>